<keyword evidence="3" id="KW-1185">Reference proteome</keyword>
<keyword evidence="1" id="KW-0472">Membrane</keyword>
<reference evidence="2 3" key="1">
    <citation type="journal article" date="2015" name="Genome Announc.">
        <title>Expanding the biotechnology potential of lactobacilli through comparative genomics of 213 strains and associated genera.</title>
        <authorList>
            <person name="Sun Z."/>
            <person name="Harris H.M."/>
            <person name="McCann A."/>
            <person name="Guo C."/>
            <person name="Argimon S."/>
            <person name="Zhang W."/>
            <person name="Yang X."/>
            <person name="Jeffery I.B."/>
            <person name="Cooney J.C."/>
            <person name="Kagawa T.F."/>
            <person name="Liu W."/>
            <person name="Song Y."/>
            <person name="Salvetti E."/>
            <person name="Wrobel A."/>
            <person name="Rasinkangas P."/>
            <person name="Parkhill J."/>
            <person name="Rea M.C."/>
            <person name="O'Sullivan O."/>
            <person name="Ritari J."/>
            <person name="Douillard F.P."/>
            <person name="Paul Ross R."/>
            <person name="Yang R."/>
            <person name="Briner A.E."/>
            <person name="Felis G.E."/>
            <person name="de Vos W.M."/>
            <person name="Barrangou R."/>
            <person name="Klaenhammer T.R."/>
            <person name="Caufield P.W."/>
            <person name="Cui Y."/>
            <person name="Zhang H."/>
            <person name="O'Toole P.W."/>
        </authorList>
    </citation>
    <scope>NUCLEOTIDE SEQUENCE [LARGE SCALE GENOMIC DNA]</scope>
    <source>
        <strain evidence="2 3">DSM 19394</strain>
    </source>
</reference>
<keyword evidence="1" id="KW-0812">Transmembrane</keyword>
<organism evidence="2 3">
    <name type="scientific">Levilactobacillus acidifarinae DSM 19394 = JCM 15949</name>
    <dbReference type="NCBI Taxonomy" id="1423715"/>
    <lineage>
        <taxon>Bacteria</taxon>
        <taxon>Bacillati</taxon>
        <taxon>Bacillota</taxon>
        <taxon>Bacilli</taxon>
        <taxon>Lactobacillales</taxon>
        <taxon>Lactobacillaceae</taxon>
        <taxon>Levilactobacillus</taxon>
    </lineage>
</organism>
<dbReference type="InterPro" id="IPR021359">
    <property type="entry name" value="DUF2812"/>
</dbReference>
<dbReference type="OrthoDB" id="8757095at2"/>
<evidence type="ECO:0000256" key="1">
    <source>
        <dbReference type="SAM" id="Phobius"/>
    </source>
</evidence>
<dbReference type="STRING" id="1423715.FD25_GL002217"/>
<feature type="transmembrane region" description="Helical" evidence="1">
    <location>
        <begin position="117"/>
        <end position="134"/>
    </location>
</feature>
<dbReference type="AlphaFoldDB" id="A0A0R1LU64"/>
<comment type="caution">
    <text evidence="2">The sequence shown here is derived from an EMBL/GenBank/DDBJ whole genome shotgun (WGS) entry which is preliminary data.</text>
</comment>
<feature type="transmembrane region" description="Helical" evidence="1">
    <location>
        <begin position="177"/>
        <end position="200"/>
    </location>
</feature>
<dbReference type="Pfam" id="PF11193">
    <property type="entry name" value="DUF2812"/>
    <property type="match status" value="1"/>
</dbReference>
<gene>
    <name evidence="2" type="ORF">FD25_GL002217</name>
</gene>
<protein>
    <recommendedName>
        <fullName evidence="4">DUF2812 domain-containing protein</fullName>
    </recommendedName>
</protein>
<evidence type="ECO:0000313" key="2">
    <source>
        <dbReference type="EMBL" id="KRK95031.1"/>
    </source>
</evidence>
<evidence type="ECO:0008006" key="4">
    <source>
        <dbReference type="Google" id="ProtNLM"/>
    </source>
</evidence>
<proteinExistence type="predicted"/>
<dbReference type="EMBL" id="AZDV01000023">
    <property type="protein sequence ID" value="KRK95031.1"/>
    <property type="molecule type" value="Genomic_DNA"/>
</dbReference>
<name>A0A0R1LU64_9LACO</name>
<evidence type="ECO:0000313" key="3">
    <source>
        <dbReference type="Proteomes" id="UP000051955"/>
    </source>
</evidence>
<sequence>MKKVHLFFTLDAEESWINTVQAGGYRLSHVTRWLALYTFTPLTKTAPVNPYTRIDFRNKAMSQRNYADYCQLFADSGWRLITGSRHGGTQYFQQTTASADHDIFSDSQSRAQSRQRYLQFSLTFMILFFMYAGVSVHNSTAGWSGLWHVKSWYLTPGIWQMHGGQFWRAMLIETPVAVLRAVPAYVFLILGLFYLIRVMVNWPQKRRKR</sequence>
<dbReference type="RefSeq" id="WP_057803001.1">
    <property type="nucleotide sequence ID" value="NZ_AZDV01000023.1"/>
</dbReference>
<dbReference type="PATRIC" id="fig|1423715.3.peg.2292"/>
<accession>A0A0R1LU64</accession>
<keyword evidence="1" id="KW-1133">Transmembrane helix</keyword>
<dbReference type="Proteomes" id="UP000051955">
    <property type="component" value="Unassembled WGS sequence"/>
</dbReference>